<proteinExistence type="predicted"/>
<name>A0A6J7X637_9CAUD</name>
<organism evidence="1">
    <name type="scientific">uncultured Caudovirales phage</name>
    <dbReference type="NCBI Taxonomy" id="2100421"/>
    <lineage>
        <taxon>Viruses</taxon>
        <taxon>Duplodnaviria</taxon>
        <taxon>Heunggongvirae</taxon>
        <taxon>Uroviricota</taxon>
        <taxon>Caudoviricetes</taxon>
        <taxon>Peduoviridae</taxon>
        <taxon>Maltschvirus</taxon>
        <taxon>Maltschvirus maltsch</taxon>
    </lineage>
</organism>
<sequence>MFGLRPALQVDLTQSENRQYCSPAFYIDPLTCVNACFAALSFSVRLCMPVARQSFQCLPCYCPHRVHTVWKGNYKVTVADALKGVVVFFYSFIQFYNQLVVFVYKTAVQIIVLIVHNSANVTVWITHFCTSSHLPSVRRNASARWRAVACHVAFLPLQRAKSHPPTIMLVFASSPFSASCMALRSLQ</sequence>
<protein>
    <submittedName>
        <fullName evidence="1">Uncharacterized protein</fullName>
    </submittedName>
</protein>
<evidence type="ECO:0000313" key="1">
    <source>
        <dbReference type="EMBL" id="CAB5224877.1"/>
    </source>
</evidence>
<dbReference type="EMBL" id="LR798339">
    <property type="protein sequence ID" value="CAB5224877.1"/>
    <property type="molecule type" value="Genomic_DNA"/>
</dbReference>
<reference evidence="1" key="1">
    <citation type="submission" date="2020-05" db="EMBL/GenBank/DDBJ databases">
        <authorList>
            <person name="Chiriac C."/>
            <person name="Salcher M."/>
            <person name="Ghai R."/>
            <person name="Kavagutti S V."/>
        </authorList>
    </citation>
    <scope>NUCLEOTIDE SEQUENCE</scope>
</reference>
<accession>A0A6J7X637</accession>
<gene>
    <name evidence="1" type="ORF">UFOVP742_26</name>
</gene>